<dbReference type="InterPro" id="IPR010923">
    <property type="entry name" value="T(6)A37_SUA5"/>
</dbReference>
<keyword evidence="5 13" id="KW-0963">Cytoplasm</keyword>
<evidence type="ECO:0000256" key="5">
    <source>
        <dbReference type="ARBA" id="ARBA00022490"/>
    </source>
</evidence>
<evidence type="ECO:0000256" key="10">
    <source>
        <dbReference type="ARBA" id="ARBA00022840"/>
    </source>
</evidence>
<keyword evidence="10 13" id="KW-0067">ATP-binding</keyword>
<dbReference type="Gene3D" id="3.40.50.11030">
    <property type="entry name" value="Threonylcarbamoyl-AMP synthase, C-terminal domain"/>
    <property type="match status" value="1"/>
</dbReference>
<protein>
    <recommendedName>
        <fullName evidence="4 13">Threonylcarbamoyl-AMP synthase</fullName>
        <shortName evidence="13">TC-AMP synthase</shortName>
        <ecNumber evidence="3 13">2.7.7.87</ecNumber>
    </recommendedName>
    <alternativeName>
        <fullName evidence="11 13">L-threonylcarbamoyladenylate synthase</fullName>
    </alternativeName>
</protein>
<evidence type="ECO:0000256" key="13">
    <source>
        <dbReference type="PIRNR" id="PIRNR004930"/>
    </source>
</evidence>
<proteinExistence type="inferred from homology"/>
<dbReference type="Gene3D" id="3.90.870.10">
    <property type="entry name" value="DHBP synthase"/>
    <property type="match status" value="1"/>
</dbReference>
<dbReference type="InterPro" id="IPR005145">
    <property type="entry name" value="Sua5_C"/>
</dbReference>
<evidence type="ECO:0000256" key="7">
    <source>
        <dbReference type="ARBA" id="ARBA00022694"/>
    </source>
</evidence>
<dbReference type="InterPro" id="IPR038385">
    <property type="entry name" value="Sua5/YwlC_C"/>
</dbReference>
<accession>A0ABM7SAE4</accession>
<evidence type="ECO:0000313" key="16">
    <source>
        <dbReference type="Proteomes" id="UP000825258"/>
    </source>
</evidence>
<evidence type="ECO:0000256" key="4">
    <source>
        <dbReference type="ARBA" id="ARBA00015492"/>
    </source>
</evidence>
<evidence type="ECO:0000259" key="14">
    <source>
        <dbReference type="PROSITE" id="PS51163"/>
    </source>
</evidence>
<feature type="domain" description="YrdC-like" evidence="14">
    <location>
        <begin position="4"/>
        <end position="191"/>
    </location>
</feature>
<comment type="similarity">
    <text evidence="2 13">Belongs to the SUA5 family.</text>
</comment>
<dbReference type="EMBL" id="AP024749">
    <property type="protein sequence ID" value="BCY28313.1"/>
    <property type="molecule type" value="Genomic_DNA"/>
</dbReference>
<dbReference type="InterPro" id="IPR017945">
    <property type="entry name" value="DHBP_synth_RibB-like_a/b_dom"/>
</dbReference>
<dbReference type="NCBIfam" id="TIGR00057">
    <property type="entry name" value="L-threonylcarbamoyladenylate synthase"/>
    <property type="match status" value="1"/>
</dbReference>
<dbReference type="Proteomes" id="UP000825258">
    <property type="component" value="Chromosome"/>
</dbReference>
<comment type="catalytic activity">
    <reaction evidence="12 13">
        <text>L-threonine + hydrogencarbonate + ATP = L-threonylcarbamoyladenylate + diphosphate + H2O</text>
        <dbReference type="Rhea" id="RHEA:36407"/>
        <dbReference type="ChEBI" id="CHEBI:15377"/>
        <dbReference type="ChEBI" id="CHEBI:17544"/>
        <dbReference type="ChEBI" id="CHEBI:30616"/>
        <dbReference type="ChEBI" id="CHEBI:33019"/>
        <dbReference type="ChEBI" id="CHEBI:57926"/>
        <dbReference type="ChEBI" id="CHEBI:73682"/>
        <dbReference type="EC" id="2.7.7.87"/>
    </reaction>
</comment>
<keyword evidence="9 13" id="KW-0547">Nucleotide-binding</keyword>
<dbReference type="PIRSF" id="PIRSF004930">
    <property type="entry name" value="Tln_factor_SUA5"/>
    <property type="match status" value="1"/>
</dbReference>
<dbReference type="RefSeq" id="WP_221259917.1">
    <property type="nucleotide sequence ID" value="NZ_AP024749.1"/>
</dbReference>
<sequence length="320" mass="36095">MRIGNDIFEASYWLRKGEVVAIPTETVYGLAANIFNEKAVEKIYHLKNRPKNNPLIVHLKSEKELFKYAINIPVKAKILANAFWPGPLTLVLEKSGLIPNHITSGKETVALRVPAKKILLELLNELDFPLAAPSANPSNRTSATSTHHINNYFNDKPLHYVLEGGECEKGLESTIIGFERGEPIIYRLGALSKELVEKVVGKVKVLNEPTNLILAPGMFSKHYAPKTSMQNINNWEEFCEKNQDKKIAFLTAGIISETIPNNLTIFNLSEQNDLDEVARKLYNTLFEIDNLNFDEIIFKYFPESQLGSTINDRLTRASNK</sequence>
<evidence type="ECO:0000256" key="8">
    <source>
        <dbReference type="ARBA" id="ARBA00022695"/>
    </source>
</evidence>
<keyword evidence="16" id="KW-1185">Reference proteome</keyword>
<evidence type="ECO:0000313" key="15">
    <source>
        <dbReference type="EMBL" id="BCY28313.1"/>
    </source>
</evidence>
<evidence type="ECO:0000256" key="1">
    <source>
        <dbReference type="ARBA" id="ARBA00004496"/>
    </source>
</evidence>
<dbReference type="InterPro" id="IPR006070">
    <property type="entry name" value="Sua5-like_dom"/>
</dbReference>
<evidence type="ECO:0000256" key="12">
    <source>
        <dbReference type="ARBA" id="ARBA00048366"/>
    </source>
</evidence>
<dbReference type="InterPro" id="IPR050156">
    <property type="entry name" value="TC-AMP_synthase_SUA5"/>
</dbReference>
<gene>
    <name evidence="15" type="ORF">KK2020170_11810</name>
</gene>
<evidence type="ECO:0000256" key="9">
    <source>
        <dbReference type="ARBA" id="ARBA00022741"/>
    </source>
</evidence>
<evidence type="ECO:0000256" key="3">
    <source>
        <dbReference type="ARBA" id="ARBA00012584"/>
    </source>
</evidence>
<keyword evidence="6 13" id="KW-0808">Transferase</keyword>
<comment type="function">
    <text evidence="13">Required for the formation of a threonylcarbamoyl group on adenosine at position 37 (t(6)A37) in tRNAs that read codons beginning with adenine.</text>
</comment>
<dbReference type="SUPFAM" id="SSF55821">
    <property type="entry name" value="YrdC/RibB"/>
    <property type="match status" value="1"/>
</dbReference>
<comment type="subcellular location">
    <subcellularLocation>
        <location evidence="1 13">Cytoplasm</location>
    </subcellularLocation>
</comment>
<reference evidence="15 16" key="1">
    <citation type="submission" date="2021-06" db="EMBL/GenBank/DDBJ databases">
        <title>Whole genome sequences of Flavobacterium sp. KK2020170 and assembly.</title>
        <authorList>
            <person name="Kitahara K."/>
            <person name="Miyoshi S."/>
            <person name="Uesaka K."/>
        </authorList>
    </citation>
    <scope>NUCLEOTIDE SEQUENCE [LARGE SCALE GENOMIC DNA]</scope>
    <source>
        <strain evidence="15 16">KK2020170</strain>
    </source>
</reference>
<dbReference type="EC" id="2.7.7.87" evidence="3 13"/>
<evidence type="ECO:0000256" key="11">
    <source>
        <dbReference type="ARBA" id="ARBA00029774"/>
    </source>
</evidence>
<keyword evidence="8 13" id="KW-0548">Nucleotidyltransferase</keyword>
<dbReference type="Pfam" id="PF01300">
    <property type="entry name" value="Sua5_yciO_yrdC"/>
    <property type="match status" value="1"/>
</dbReference>
<evidence type="ECO:0000256" key="2">
    <source>
        <dbReference type="ARBA" id="ARBA00007663"/>
    </source>
</evidence>
<organism evidence="15 16">
    <name type="scientific">Flavobacterium okayamense</name>
    <dbReference type="NCBI Taxonomy" id="2830782"/>
    <lineage>
        <taxon>Bacteria</taxon>
        <taxon>Pseudomonadati</taxon>
        <taxon>Bacteroidota</taxon>
        <taxon>Flavobacteriia</taxon>
        <taxon>Flavobacteriales</taxon>
        <taxon>Flavobacteriaceae</taxon>
        <taxon>Flavobacterium</taxon>
    </lineage>
</organism>
<dbReference type="PANTHER" id="PTHR17490">
    <property type="entry name" value="SUA5"/>
    <property type="match status" value="1"/>
</dbReference>
<dbReference type="PANTHER" id="PTHR17490:SF16">
    <property type="entry name" value="THREONYLCARBAMOYL-AMP SYNTHASE"/>
    <property type="match status" value="1"/>
</dbReference>
<dbReference type="PROSITE" id="PS51163">
    <property type="entry name" value="YRDC"/>
    <property type="match status" value="1"/>
</dbReference>
<dbReference type="Pfam" id="PF03481">
    <property type="entry name" value="Sua5_C"/>
    <property type="match status" value="1"/>
</dbReference>
<name>A0ABM7SAE4_9FLAO</name>
<evidence type="ECO:0000256" key="6">
    <source>
        <dbReference type="ARBA" id="ARBA00022679"/>
    </source>
</evidence>
<keyword evidence="7 13" id="KW-0819">tRNA processing</keyword>